<dbReference type="AlphaFoldDB" id="A0A835J3E4"/>
<dbReference type="Proteomes" id="UP000657918">
    <property type="component" value="Unassembled WGS sequence"/>
</dbReference>
<comment type="caution">
    <text evidence="9">The sequence shown here is derived from an EMBL/GenBank/DDBJ whole genome shotgun (WGS) entry which is preliminary data.</text>
</comment>
<dbReference type="GO" id="GO:0005634">
    <property type="term" value="C:nucleus"/>
    <property type="evidence" value="ECO:0007669"/>
    <property type="project" value="UniProtKB-SubCell"/>
</dbReference>
<name>A0A835J3E4_9ROSI</name>
<reference evidence="9 10" key="1">
    <citation type="submission" date="2020-10" db="EMBL/GenBank/DDBJ databases">
        <title>Plant Genome Project.</title>
        <authorList>
            <person name="Zhang R.-G."/>
        </authorList>
    </citation>
    <scope>NUCLEOTIDE SEQUENCE [LARGE SCALE GENOMIC DNA]</scope>
    <source>
        <strain evidence="9">FAFU-HL-1</strain>
        <tissue evidence="9">Leaf</tissue>
    </source>
</reference>
<keyword evidence="4" id="KW-0804">Transcription</keyword>
<evidence type="ECO:0000256" key="1">
    <source>
        <dbReference type="ARBA" id="ARBA00004123"/>
    </source>
</evidence>
<dbReference type="PROSITE" id="PS50066">
    <property type="entry name" value="MADS_BOX_2"/>
    <property type="match status" value="1"/>
</dbReference>
<evidence type="ECO:0000313" key="10">
    <source>
        <dbReference type="Proteomes" id="UP000657918"/>
    </source>
</evidence>
<feature type="coiled-coil region" evidence="6">
    <location>
        <begin position="321"/>
        <end position="383"/>
    </location>
</feature>
<dbReference type="SUPFAM" id="SSF55455">
    <property type="entry name" value="SRF-like"/>
    <property type="match status" value="1"/>
</dbReference>
<evidence type="ECO:0000256" key="7">
    <source>
        <dbReference type="SAM" id="MobiDB-lite"/>
    </source>
</evidence>
<accession>A0A835J3E4</accession>
<comment type="subcellular location">
    <subcellularLocation>
        <location evidence="1">Nucleus</location>
    </subcellularLocation>
</comment>
<dbReference type="GO" id="GO:0000978">
    <property type="term" value="F:RNA polymerase II cis-regulatory region sequence-specific DNA binding"/>
    <property type="evidence" value="ECO:0007669"/>
    <property type="project" value="TreeGrafter"/>
</dbReference>
<dbReference type="InterPro" id="IPR036879">
    <property type="entry name" value="TF_MADSbox_sf"/>
</dbReference>
<dbReference type="InterPro" id="IPR033897">
    <property type="entry name" value="SRF-like_MADS-box"/>
</dbReference>
<dbReference type="GO" id="GO:0046983">
    <property type="term" value="F:protein dimerization activity"/>
    <property type="evidence" value="ECO:0007669"/>
    <property type="project" value="InterPro"/>
</dbReference>
<protein>
    <recommendedName>
        <fullName evidence="8">MADS-box domain-containing protein</fullName>
    </recommendedName>
</protein>
<evidence type="ECO:0000313" key="9">
    <source>
        <dbReference type="EMBL" id="KAF9662096.1"/>
    </source>
</evidence>
<keyword evidence="6" id="KW-0175">Coiled coil</keyword>
<dbReference type="Pfam" id="PF00319">
    <property type="entry name" value="SRF-TF"/>
    <property type="match status" value="1"/>
</dbReference>
<dbReference type="GO" id="GO:0045944">
    <property type="term" value="P:positive regulation of transcription by RNA polymerase II"/>
    <property type="evidence" value="ECO:0007669"/>
    <property type="project" value="InterPro"/>
</dbReference>
<evidence type="ECO:0000256" key="6">
    <source>
        <dbReference type="SAM" id="Coils"/>
    </source>
</evidence>
<dbReference type="OrthoDB" id="836095at2759"/>
<dbReference type="GO" id="GO:0000981">
    <property type="term" value="F:DNA-binding transcription factor activity, RNA polymerase II-specific"/>
    <property type="evidence" value="ECO:0007669"/>
    <property type="project" value="InterPro"/>
</dbReference>
<feature type="region of interest" description="Disordered" evidence="7">
    <location>
        <begin position="486"/>
        <end position="511"/>
    </location>
</feature>
<dbReference type="EMBL" id="JADGMS010000018">
    <property type="protein sequence ID" value="KAF9662096.1"/>
    <property type="molecule type" value="Genomic_DNA"/>
</dbReference>
<dbReference type="Gene3D" id="3.40.1810.10">
    <property type="entry name" value="Transcription factor, MADS-box"/>
    <property type="match status" value="1"/>
</dbReference>
<evidence type="ECO:0000256" key="2">
    <source>
        <dbReference type="ARBA" id="ARBA00023015"/>
    </source>
</evidence>
<dbReference type="PANTHER" id="PTHR11945">
    <property type="entry name" value="MADS BOX PROTEIN"/>
    <property type="match status" value="1"/>
</dbReference>
<evidence type="ECO:0000256" key="3">
    <source>
        <dbReference type="ARBA" id="ARBA00023125"/>
    </source>
</evidence>
<evidence type="ECO:0000256" key="5">
    <source>
        <dbReference type="ARBA" id="ARBA00023242"/>
    </source>
</evidence>
<keyword evidence="3" id="KW-0238">DNA-binding</keyword>
<keyword evidence="10" id="KW-1185">Reference proteome</keyword>
<evidence type="ECO:0000259" key="8">
    <source>
        <dbReference type="PROSITE" id="PS50066"/>
    </source>
</evidence>
<dbReference type="PANTHER" id="PTHR11945:SF529">
    <property type="entry name" value="MADS-BOX DOMAIN-CONTAINING PROTEIN"/>
    <property type="match status" value="1"/>
</dbReference>
<organism evidence="9 10">
    <name type="scientific">Salix dunnii</name>
    <dbReference type="NCBI Taxonomy" id="1413687"/>
    <lineage>
        <taxon>Eukaryota</taxon>
        <taxon>Viridiplantae</taxon>
        <taxon>Streptophyta</taxon>
        <taxon>Embryophyta</taxon>
        <taxon>Tracheophyta</taxon>
        <taxon>Spermatophyta</taxon>
        <taxon>Magnoliopsida</taxon>
        <taxon>eudicotyledons</taxon>
        <taxon>Gunneridae</taxon>
        <taxon>Pentapetalae</taxon>
        <taxon>rosids</taxon>
        <taxon>fabids</taxon>
        <taxon>Malpighiales</taxon>
        <taxon>Salicaceae</taxon>
        <taxon>Saliceae</taxon>
        <taxon>Salix</taxon>
    </lineage>
</organism>
<feature type="region of interest" description="Disordered" evidence="7">
    <location>
        <begin position="91"/>
        <end position="111"/>
    </location>
</feature>
<dbReference type="SMART" id="SM00432">
    <property type="entry name" value="MADS"/>
    <property type="match status" value="1"/>
</dbReference>
<dbReference type="PRINTS" id="PR00404">
    <property type="entry name" value="MADSDOMAIN"/>
</dbReference>
<sequence>MSTELNLILTAGIKVDTSKRSCLKKSIEADMAKLLSLSIMNLDWGENEKNKESEGVGRVNEELCGNETADSSGERGVTCVINDAVRVSAEGVSETVDTNRRDDDTEGENGETDALSVFQSHGRRPTQQPVWMNDYVDGEGLDEDEVYMAQVVAVEDPFYFAEAVKDAKWRQAMDNEMASIENNRTWTLTELPSTGHQTSYTREENLSLPFIHTLKNAEKNPLMLLRFTMGRTRKIPMAKRETAEQRSVTFTKRRQGLFNKAAELCRICDAQIAIMVSSTGSKEKVYAFGHSSVDAVFDKFLDDFPASEAAGASHGEIRSACNSLHEDIKAMENEVTVLMQNKKINVGRISWDFFEEFEKSSSVQELQDAVKSLESLLGKAKKKLNNPTGDGNCPSTGNPGISKIIEPNSDGLLALGLKPHDCSSSSLDYKVGQNSANIVEFISANYSDSWATSDGSPGNNGIDFPGEVDIDYIWDCIPSLDFNSDSDKVNSDTTSWTASGSASRSQENGDDVFPVSLDSGYLEGMEFLDYGINTTPDSDFGDIKYH</sequence>
<dbReference type="InterPro" id="IPR002100">
    <property type="entry name" value="TF_MADSbox"/>
</dbReference>
<keyword evidence="2" id="KW-0805">Transcription regulation</keyword>
<dbReference type="CDD" id="cd00266">
    <property type="entry name" value="MADS_SRF_like"/>
    <property type="match status" value="1"/>
</dbReference>
<evidence type="ECO:0000256" key="4">
    <source>
        <dbReference type="ARBA" id="ARBA00023163"/>
    </source>
</evidence>
<gene>
    <name evidence="9" type="ORF">SADUNF_Sadunf18G0017800</name>
</gene>
<keyword evidence="5" id="KW-0539">Nucleus</keyword>
<feature type="compositionally biased region" description="Polar residues" evidence="7">
    <location>
        <begin position="491"/>
        <end position="506"/>
    </location>
</feature>
<feature type="domain" description="MADS-box" evidence="8">
    <location>
        <begin position="230"/>
        <end position="290"/>
    </location>
</feature>
<proteinExistence type="predicted"/>